<comment type="caution">
    <text evidence="8">The sequence shown here is derived from an EMBL/GenBank/DDBJ whole genome shotgun (WGS) entry which is preliminary data.</text>
</comment>
<feature type="non-terminal residue" evidence="8">
    <location>
        <position position="268"/>
    </location>
</feature>
<dbReference type="InterPro" id="IPR039808">
    <property type="entry name" value="Cadherin"/>
</dbReference>
<evidence type="ECO:0000256" key="1">
    <source>
        <dbReference type="ARBA" id="ARBA00004370"/>
    </source>
</evidence>
<reference evidence="8 9" key="1">
    <citation type="submission" date="2024-05" db="EMBL/GenBank/DDBJ databases">
        <authorList>
            <person name="Wallberg A."/>
        </authorList>
    </citation>
    <scope>NUCLEOTIDE SEQUENCE [LARGE SCALE GENOMIC DNA]</scope>
</reference>
<evidence type="ECO:0000313" key="9">
    <source>
        <dbReference type="Proteomes" id="UP001497623"/>
    </source>
</evidence>
<keyword evidence="9" id="KW-1185">Reference proteome</keyword>
<gene>
    <name evidence="8" type="ORF">MNOR_LOCUS21737</name>
</gene>
<evidence type="ECO:0000256" key="3">
    <source>
        <dbReference type="ARBA" id="ARBA00022837"/>
    </source>
</evidence>
<name>A0AAV2R7L8_MEGNR</name>
<feature type="domain" description="Cadherin" evidence="7">
    <location>
        <begin position="25"/>
        <end position="133"/>
    </location>
</feature>
<dbReference type="SUPFAM" id="SSF49313">
    <property type="entry name" value="Cadherin-like"/>
    <property type="match status" value="2"/>
</dbReference>
<protein>
    <recommendedName>
        <fullName evidence="7">Cadherin domain-containing protein</fullName>
    </recommendedName>
</protein>
<dbReference type="GO" id="GO:0008013">
    <property type="term" value="F:beta-catenin binding"/>
    <property type="evidence" value="ECO:0007669"/>
    <property type="project" value="TreeGrafter"/>
</dbReference>
<evidence type="ECO:0000256" key="2">
    <source>
        <dbReference type="ARBA" id="ARBA00022737"/>
    </source>
</evidence>
<dbReference type="AlphaFoldDB" id="A0AAV2R7L8"/>
<comment type="subcellular location">
    <subcellularLocation>
        <location evidence="1">Membrane</location>
    </subcellularLocation>
</comment>
<feature type="region of interest" description="Disordered" evidence="6">
    <location>
        <begin position="53"/>
        <end position="72"/>
    </location>
</feature>
<keyword evidence="2" id="KW-0677">Repeat</keyword>
<dbReference type="Gene3D" id="2.60.40.60">
    <property type="entry name" value="Cadherins"/>
    <property type="match status" value="2"/>
</dbReference>
<dbReference type="GO" id="GO:0016342">
    <property type="term" value="C:catenin complex"/>
    <property type="evidence" value="ECO:0007669"/>
    <property type="project" value="TreeGrafter"/>
</dbReference>
<organism evidence="8 9">
    <name type="scientific">Meganyctiphanes norvegica</name>
    <name type="common">Northern krill</name>
    <name type="synonym">Thysanopoda norvegica</name>
    <dbReference type="NCBI Taxonomy" id="48144"/>
    <lineage>
        <taxon>Eukaryota</taxon>
        <taxon>Metazoa</taxon>
        <taxon>Ecdysozoa</taxon>
        <taxon>Arthropoda</taxon>
        <taxon>Crustacea</taxon>
        <taxon>Multicrustacea</taxon>
        <taxon>Malacostraca</taxon>
        <taxon>Eumalacostraca</taxon>
        <taxon>Eucarida</taxon>
        <taxon>Euphausiacea</taxon>
        <taxon>Euphausiidae</taxon>
        <taxon>Meganyctiphanes</taxon>
    </lineage>
</organism>
<keyword evidence="3 5" id="KW-0106">Calcium</keyword>
<dbReference type="PRINTS" id="PR00205">
    <property type="entry name" value="CADHERIN"/>
</dbReference>
<dbReference type="CDD" id="cd11304">
    <property type="entry name" value="Cadherin_repeat"/>
    <property type="match status" value="2"/>
</dbReference>
<dbReference type="EMBL" id="CAXKWB010017705">
    <property type="protein sequence ID" value="CAL4119670.1"/>
    <property type="molecule type" value="Genomic_DNA"/>
</dbReference>
<sequence length="268" mass="30416">MSWPYVAQIGLVIAATVHRGELVLKLPPRPPRVYKSAPSGLLVTELRVVDSQQLDDHNEKDSQPRYSLHEGDKDDNKYFTIGETTGKVTTIRYIDKDEGEMYRVIIVAFLNGLAINSFLNITVTPYNNQAPKMDQQMYSVEVLEVTETCTEMFKNCTGLLKISANDTDVNPLNREIYYFLEPQEDMQVRESNKKEVLGGERKDPFLYTGWSPLAMNTSSGEVIVKKSLNVSWSPLHLNVGAMDGGSPQRRDHVQLTVYIRDISERENQ</sequence>
<dbReference type="SMART" id="SM00112">
    <property type="entry name" value="CA"/>
    <property type="match status" value="2"/>
</dbReference>
<dbReference type="GO" id="GO:0005509">
    <property type="term" value="F:calcium ion binding"/>
    <property type="evidence" value="ECO:0007669"/>
    <property type="project" value="UniProtKB-UniRule"/>
</dbReference>
<dbReference type="InterPro" id="IPR015919">
    <property type="entry name" value="Cadherin-like_sf"/>
</dbReference>
<dbReference type="PANTHER" id="PTHR24027">
    <property type="entry name" value="CADHERIN-23"/>
    <property type="match status" value="1"/>
</dbReference>
<evidence type="ECO:0000313" key="8">
    <source>
        <dbReference type="EMBL" id="CAL4119670.1"/>
    </source>
</evidence>
<evidence type="ECO:0000256" key="4">
    <source>
        <dbReference type="ARBA" id="ARBA00023136"/>
    </source>
</evidence>
<feature type="compositionally biased region" description="Basic and acidic residues" evidence="6">
    <location>
        <begin position="54"/>
        <end position="72"/>
    </location>
</feature>
<proteinExistence type="predicted"/>
<dbReference type="GO" id="GO:0007156">
    <property type="term" value="P:homophilic cell adhesion via plasma membrane adhesion molecules"/>
    <property type="evidence" value="ECO:0007669"/>
    <property type="project" value="InterPro"/>
</dbReference>
<dbReference type="GO" id="GO:0045296">
    <property type="term" value="F:cadherin binding"/>
    <property type="evidence" value="ECO:0007669"/>
    <property type="project" value="TreeGrafter"/>
</dbReference>
<accession>A0AAV2R7L8</accession>
<dbReference type="PANTHER" id="PTHR24027:SF423">
    <property type="entry name" value="PROTOCADHERIN-16"/>
    <property type="match status" value="1"/>
</dbReference>
<feature type="domain" description="Cadherin" evidence="7">
    <location>
        <begin position="134"/>
        <end position="264"/>
    </location>
</feature>
<dbReference type="PROSITE" id="PS50268">
    <property type="entry name" value="CADHERIN_2"/>
    <property type="match status" value="2"/>
</dbReference>
<dbReference type="GO" id="GO:0016477">
    <property type="term" value="P:cell migration"/>
    <property type="evidence" value="ECO:0007669"/>
    <property type="project" value="TreeGrafter"/>
</dbReference>
<evidence type="ECO:0000256" key="5">
    <source>
        <dbReference type="PROSITE-ProRule" id="PRU00043"/>
    </source>
</evidence>
<evidence type="ECO:0000259" key="7">
    <source>
        <dbReference type="PROSITE" id="PS50268"/>
    </source>
</evidence>
<keyword evidence="4" id="KW-0472">Membrane</keyword>
<dbReference type="InterPro" id="IPR002126">
    <property type="entry name" value="Cadherin-like_dom"/>
</dbReference>
<evidence type="ECO:0000256" key="6">
    <source>
        <dbReference type="SAM" id="MobiDB-lite"/>
    </source>
</evidence>
<dbReference type="Pfam" id="PF00028">
    <property type="entry name" value="Cadherin"/>
    <property type="match status" value="1"/>
</dbReference>
<dbReference type="Proteomes" id="UP001497623">
    <property type="component" value="Unassembled WGS sequence"/>
</dbReference>